<keyword evidence="3" id="KW-1185">Reference proteome</keyword>
<reference evidence="3" key="1">
    <citation type="submission" date="2016-03" db="EMBL/GenBank/DDBJ databases">
        <authorList>
            <person name="Ma C."/>
            <person name="Zhou S."/>
            <person name="Yang G."/>
        </authorList>
    </citation>
    <scope>NUCLEOTIDE SEQUENCE [LARGE SCALE GENOMIC DNA]</scope>
    <source>
        <strain evidence="3">SgZ-1</strain>
    </source>
</reference>
<protein>
    <submittedName>
        <fullName evidence="2">Uncharacterized protein</fullName>
    </submittedName>
</protein>
<name>A0A127K436_9RHOO</name>
<evidence type="ECO:0000313" key="3">
    <source>
        <dbReference type="Proteomes" id="UP000036902"/>
    </source>
</evidence>
<evidence type="ECO:0000256" key="1">
    <source>
        <dbReference type="SAM" id="MobiDB-lite"/>
    </source>
</evidence>
<dbReference type="EMBL" id="CP014646">
    <property type="protein sequence ID" value="AMO36718.1"/>
    <property type="molecule type" value="Genomic_DNA"/>
</dbReference>
<proteinExistence type="predicted"/>
<sequence>MLKAADETPQEAAPKRERSKRTVRPAPQIVQQGGDGSLQVANSTIQNIHFAVPERKAVRVVVQPGPQHIDGARAAEVRELVGRVVSVTGEKHSFVWATVKRKYRFVQYQLLTPDVYIEVCKYLRKWIASRSAKPTGDNEEHRKRLLRRIYAEARKTHGVIDRIRVRVAERWDVRSLADLTPDQLVDVIREFGL</sequence>
<organism evidence="2 3">
    <name type="scientific">Thauera humireducens</name>
    <dbReference type="NCBI Taxonomy" id="1134435"/>
    <lineage>
        <taxon>Bacteria</taxon>
        <taxon>Pseudomonadati</taxon>
        <taxon>Pseudomonadota</taxon>
        <taxon>Betaproteobacteria</taxon>
        <taxon>Rhodocyclales</taxon>
        <taxon>Zoogloeaceae</taxon>
        <taxon>Thauera</taxon>
    </lineage>
</organism>
<dbReference type="KEGG" id="thu:AC731_007045"/>
<feature type="region of interest" description="Disordered" evidence="1">
    <location>
        <begin position="1"/>
        <end position="35"/>
    </location>
</feature>
<dbReference type="STRING" id="1134435.AC731_007045"/>
<gene>
    <name evidence="2" type="ORF">AC731_007045</name>
</gene>
<accession>A0A127K436</accession>
<dbReference type="AlphaFoldDB" id="A0A127K436"/>
<evidence type="ECO:0000313" key="2">
    <source>
        <dbReference type="EMBL" id="AMO36718.1"/>
    </source>
</evidence>
<dbReference type="Proteomes" id="UP000036902">
    <property type="component" value="Chromosome"/>
</dbReference>